<feature type="region of interest" description="Disordered" evidence="1">
    <location>
        <begin position="1"/>
        <end position="33"/>
    </location>
</feature>
<dbReference type="HOGENOM" id="CLU_517863_0_0_1"/>
<gene>
    <name evidence="3" type="ORF">OIDMADRAFT_60062</name>
</gene>
<sequence>MATAEAAQTPSCPSSVHASTPDSWDSAGSTPNAVVQDPIVSGAGLIPTADTNSLNANTLRLMDLPVETRQIIFQYAIAVPESVMPLQIKRRSNEFFWSRDQLLNRQRRGWYSDPQGSAQGEVFSKPQLTFVQLSKVSRTVYTEVAQTHLFYKINRFEFLTISDTLTYLAAVTPDRLSAIRSIKAPIVNDVGWRDISSSVYTLLAACTGLKSLELVLSMVDTSYIFGFLKRPPPGLSRLLTATQGLKHMSVSFNPQSRPNDPSPPYGTFEEEESAARNWCAKLEHDLRTESARERFPPYSINILRNARRAACLDLDGERRMGHELIGGAVATRTRQCIRNPQEIGPDGIIPQFNSKYGACRGWVSHVLKSRKSCDDIYGIEFLVESHSYFNASAASLADYIHPESDHLLFDPLRAPPKSEHETIWMKISDLDHVEYRGPMLRFYQLRPNAYGKRLVLDIWKLEDGADDGDDHQKEVDKKRHKRLRTRNSKYKLEMGDKYTKMLDTEVKRDIRLETKKLQQSLETKRK</sequence>
<evidence type="ECO:0000313" key="4">
    <source>
        <dbReference type="Proteomes" id="UP000054321"/>
    </source>
</evidence>
<dbReference type="AlphaFoldDB" id="A0A0C3CZ04"/>
<organism evidence="3 4">
    <name type="scientific">Oidiodendron maius (strain Zn)</name>
    <dbReference type="NCBI Taxonomy" id="913774"/>
    <lineage>
        <taxon>Eukaryota</taxon>
        <taxon>Fungi</taxon>
        <taxon>Dikarya</taxon>
        <taxon>Ascomycota</taxon>
        <taxon>Pezizomycotina</taxon>
        <taxon>Leotiomycetes</taxon>
        <taxon>Leotiomycetes incertae sedis</taxon>
        <taxon>Myxotrichaceae</taxon>
        <taxon>Oidiodendron</taxon>
    </lineage>
</organism>
<dbReference type="Proteomes" id="UP000054321">
    <property type="component" value="Unassembled WGS sequence"/>
</dbReference>
<proteinExistence type="predicted"/>
<dbReference type="OrthoDB" id="5413827at2759"/>
<dbReference type="PANTHER" id="PTHR38790">
    <property type="entry name" value="2EXR DOMAIN-CONTAINING PROTEIN-RELATED"/>
    <property type="match status" value="1"/>
</dbReference>
<reference evidence="3 4" key="1">
    <citation type="submission" date="2014-04" db="EMBL/GenBank/DDBJ databases">
        <authorList>
            <consortium name="DOE Joint Genome Institute"/>
            <person name="Kuo A."/>
            <person name="Martino E."/>
            <person name="Perotto S."/>
            <person name="Kohler A."/>
            <person name="Nagy L.G."/>
            <person name="Floudas D."/>
            <person name="Copeland A."/>
            <person name="Barry K.W."/>
            <person name="Cichocki N."/>
            <person name="Veneault-Fourrey C."/>
            <person name="LaButti K."/>
            <person name="Lindquist E.A."/>
            <person name="Lipzen A."/>
            <person name="Lundell T."/>
            <person name="Morin E."/>
            <person name="Murat C."/>
            <person name="Sun H."/>
            <person name="Tunlid A."/>
            <person name="Henrissat B."/>
            <person name="Grigoriev I.V."/>
            <person name="Hibbett D.S."/>
            <person name="Martin F."/>
            <person name="Nordberg H.P."/>
            <person name="Cantor M.N."/>
            <person name="Hua S.X."/>
        </authorList>
    </citation>
    <scope>NUCLEOTIDE SEQUENCE [LARGE SCALE GENOMIC DNA]</scope>
    <source>
        <strain evidence="3 4">Zn</strain>
    </source>
</reference>
<name>A0A0C3CZ04_OIDMZ</name>
<dbReference type="PANTHER" id="PTHR38790:SF4">
    <property type="entry name" value="2EXR DOMAIN-CONTAINING PROTEIN"/>
    <property type="match status" value="1"/>
</dbReference>
<keyword evidence="4" id="KW-1185">Reference proteome</keyword>
<feature type="domain" description="DUF7730" evidence="2">
    <location>
        <begin position="61"/>
        <end position="183"/>
    </location>
</feature>
<evidence type="ECO:0000256" key="1">
    <source>
        <dbReference type="SAM" id="MobiDB-lite"/>
    </source>
</evidence>
<evidence type="ECO:0000313" key="3">
    <source>
        <dbReference type="EMBL" id="KIM94902.1"/>
    </source>
</evidence>
<dbReference type="EMBL" id="KN832888">
    <property type="protein sequence ID" value="KIM94902.1"/>
    <property type="molecule type" value="Genomic_DNA"/>
</dbReference>
<protein>
    <recommendedName>
        <fullName evidence="2">DUF7730 domain-containing protein</fullName>
    </recommendedName>
</protein>
<dbReference type="Pfam" id="PF24864">
    <property type="entry name" value="DUF7730"/>
    <property type="match status" value="1"/>
</dbReference>
<accession>A0A0C3CZ04</accession>
<dbReference type="InterPro" id="IPR056632">
    <property type="entry name" value="DUF7730"/>
</dbReference>
<dbReference type="InParanoid" id="A0A0C3CZ04"/>
<reference evidence="4" key="2">
    <citation type="submission" date="2015-01" db="EMBL/GenBank/DDBJ databases">
        <title>Evolutionary Origins and Diversification of the Mycorrhizal Mutualists.</title>
        <authorList>
            <consortium name="DOE Joint Genome Institute"/>
            <consortium name="Mycorrhizal Genomics Consortium"/>
            <person name="Kohler A."/>
            <person name="Kuo A."/>
            <person name="Nagy L.G."/>
            <person name="Floudas D."/>
            <person name="Copeland A."/>
            <person name="Barry K.W."/>
            <person name="Cichocki N."/>
            <person name="Veneault-Fourrey C."/>
            <person name="LaButti K."/>
            <person name="Lindquist E.A."/>
            <person name="Lipzen A."/>
            <person name="Lundell T."/>
            <person name="Morin E."/>
            <person name="Murat C."/>
            <person name="Riley R."/>
            <person name="Ohm R."/>
            <person name="Sun H."/>
            <person name="Tunlid A."/>
            <person name="Henrissat B."/>
            <person name="Grigoriev I.V."/>
            <person name="Hibbett D.S."/>
            <person name="Martin F."/>
        </authorList>
    </citation>
    <scope>NUCLEOTIDE SEQUENCE [LARGE SCALE GENOMIC DNA]</scope>
    <source>
        <strain evidence="4">Zn</strain>
    </source>
</reference>
<evidence type="ECO:0000259" key="2">
    <source>
        <dbReference type="Pfam" id="PF24864"/>
    </source>
</evidence>